<dbReference type="Proteomes" id="UP001228446">
    <property type="component" value="Unassembled WGS sequence"/>
</dbReference>
<keyword evidence="2" id="KW-0328">Glycosyltransferase</keyword>
<gene>
    <name evidence="2" type="ORF">RFF62_08680</name>
</gene>
<dbReference type="GO" id="GO:0016757">
    <property type="term" value="F:glycosyltransferase activity"/>
    <property type="evidence" value="ECO:0007669"/>
    <property type="project" value="UniProtKB-KW"/>
</dbReference>
<dbReference type="InterPro" id="IPR001173">
    <property type="entry name" value="Glyco_trans_2-like"/>
</dbReference>
<name>A0ABU1B5V2_9STRE</name>
<evidence type="ECO:0000313" key="3">
    <source>
        <dbReference type="Proteomes" id="UP001228446"/>
    </source>
</evidence>
<proteinExistence type="predicted"/>
<dbReference type="CDD" id="cd00761">
    <property type="entry name" value="Glyco_tranf_GTA_type"/>
    <property type="match status" value="1"/>
</dbReference>
<dbReference type="InterPro" id="IPR029044">
    <property type="entry name" value="Nucleotide-diphossugar_trans"/>
</dbReference>
<feature type="domain" description="Glycosyltransferase 2-like" evidence="1">
    <location>
        <begin position="7"/>
        <end position="132"/>
    </location>
</feature>
<evidence type="ECO:0000313" key="2">
    <source>
        <dbReference type="EMBL" id="MDQ8833837.1"/>
    </source>
</evidence>
<dbReference type="Gene3D" id="3.90.550.10">
    <property type="entry name" value="Spore Coat Polysaccharide Biosynthesis Protein SpsA, Chain A"/>
    <property type="match status" value="1"/>
</dbReference>
<sequence>MEKPMVSVVIPVYNAEKTIEKCLSSLMEQTVKNFEIIAINDGSSDNSLSILNNWAKKYSNIRVVDQENCGVAKTRNLGITLAESEYVMFVDNDDYFREDYIEIFFEEITRNNLDIVIGGYQRVNSSGKILHTEVLSNTEWSKYIIVAPWARIYRKSFLLSNAITFFNYGLGEDVVFSIVAYSKTNKIKVIPYVGYFWYYNETSVSNTHQRGLSEDLDLRVVMREIKSKSGDFDRGRIEYYLYRYLVWYMLFSGSKAKPEEFMRQFKNGKNYLDSEMAYKSMFFSKVIQGESFKNRFIVSMFYLLDKIKLLPIFSKLYCKGE</sequence>
<organism evidence="2 3">
    <name type="scientific">Streptococcus ruminantium</name>
    <dbReference type="NCBI Taxonomy" id="1917441"/>
    <lineage>
        <taxon>Bacteria</taxon>
        <taxon>Bacillati</taxon>
        <taxon>Bacillota</taxon>
        <taxon>Bacilli</taxon>
        <taxon>Lactobacillales</taxon>
        <taxon>Streptococcaceae</taxon>
        <taxon>Streptococcus</taxon>
    </lineage>
</organism>
<protein>
    <submittedName>
        <fullName evidence="2">Glycosyltransferase</fullName>
        <ecNumber evidence="2">2.4.-.-</ecNumber>
    </submittedName>
</protein>
<dbReference type="EC" id="2.4.-.-" evidence="2"/>
<dbReference type="RefSeq" id="WP_308938144.1">
    <property type="nucleotide sequence ID" value="NZ_JAVIBP010000016.1"/>
</dbReference>
<dbReference type="EMBL" id="JAVIBX010000039">
    <property type="protein sequence ID" value="MDQ8833837.1"/>
    <property type="molecule type" value="Genomic_DNA"/>
</dbReference>
<dbReference type="SUPFAM" id="SSF53448">
    <property type="entry name" value="Nucleotide-diphospho-sugar transferases"/>
    <property type="match status" value="1"/>
</dbReference>
<reference evidence="2 3" key="1">
    <citation type="submission" date="2023-08" db="EMBL/GenBank/DDBJ databases">
        <title>Streptococcus ruminantium-associated sheep mastitis outbreak detected in Italy is distinct from bovine isolates.</title>
        <authorList>
            <person name="Rosa M.N."/>
            <person name="Vezina B."/>
            <person name="Tola S."/>
        </authorList>
    </citation>
    <scope>NUCLEOTIDE SEQUENCE [LARGE SCALE GENOMIC DNA]</scope>
    <source>
        <strain evidence="2 3">OM6730</strain>
    </source>
</reference>
<accession>A0ABU1B5V2</accession>
<evidence type="ECO:0000259" key="1">
    <source>
        <dbReference type="Pfam" id="PF00535"/>
    </source>
</evidence>
<dbReference type="PANTHER" id="PTHR22916">
    <property type="entry name" value="GLYCOSYLTRANSFERASE"/>
    <property type="match status" value="1"/>
</dbReference>
<keyword evidence="3" id="KW-1185">Reference proteome</keyword>
<keyword evidence="2" id="KW-0808">Transferase</keyword>
<dbReference type="PANTHER" id="PTHR22916:SF3">
    <property type="entry name" value="UDP-GLCNAC:BETAGAL BETA-1,3-N-ACETYLGLUCOSAMINYLTRANSFERASE-LIKE PROTEIN 1"/>
    <property type="match status" value="1"/>
</dbReference>
<dbReference type="Pfam" id="PF00535">
    <property type="entry name" value="Glycos_transf_2"/>
    <property type="match status" value="1"/>
</dbReference>
<comment type="caution">
    <text evidence="2">The sequence shown here is derived from an EMBL/GenBank/DDBJ whole genome shotgun (WGS) entry which is preliminary data.</text>
</comment>